<dbReference type="InterPro" id="IPR006426">
    <property type="entry name" value="Asn_synth_AEB"/>
</dbReference>
<organism evidence="12 13">
    <name type="scientific">Candidatus Nitrospira nitrificans</name>
    <dbReference type="NCBI Taxonomy" id="1742973"/>
    <lineage>
        <taxon>Bacteria</taxon>
        <taxon>Pseudomonadati</taxon>
        <taxon>Nitrospirota</taxon>
        <taxon>Nitrospiria</taxon>
        <taxon>Nitrospirales</taxon>
        <taxon>Nitrospiraceae</taxon>
        <taxon>Nitrospira</taxon>
    </lineage>
</organism>
<dbReference type="CDD" id="cd01991">
    <property type="entry name" value="Asn_synthase_B_C"/>
    <property type="match status" value="1"/>
</dbReference>
<dbReference type="GO" id="GO:0004066">
    <property type="term" value="F:asparagine synthase (glutamine-hydrolyzing) activity"/>
    <property type="evidence" value="ECO:0007669"/>
    <property type="project" value="UniProtKB-EC"/>
</dbReference>
<dbReference type="AlphaFoldDB" id="A0A0S4L8F5"/>
<dbReference type="Gene3D" id="3.60.20.10">
    <property type="entry name" value="Glutamine Phosphoribosylpyrophosphate, subunit 1, domain 1"/>
    <property type="match status" value="1"/>
</dbReference>
<dbReference type="CDD" id="cd00712">
    <property type="entry name" value="AsnB"/>
    <property type="match status" value="1"/>
</dbReference>
<dbReference type="PROSITE" id="PS51278">
    <property type="entry name" value="GATASE_TYPE_2"/>
    <property type="match status" value="1"/>
</dbReference>
<evidence type="ECO:0000256" key="6">
    <source>
        <dbReference type="ARBA" id="ARBA00022962"/>
    </source>
</evidence>
<evidence type="ECO:0000256" key="4">
    <source>
        <dbReference type="ARBA" id="ARBA00022741"/>
    </source>
</evidence>
<evidence type="ECO:0000313" key="13">
    <source>
        <dbReference type="Proteomes" id="UP000198736"/>
    </source>
</evidence>
<evidence type="ECO:0000256" key="2">
    <source>
        <dbReference type="ARBA" id="ARBA00005752"/>
    </source>
</evidence>
<dbReference type="EMBL" id="CZPZ01000001">
    <property type="protein sequence ID" value="CUS31410.1"/>
    <property type="molecule type" value="Genomic_DNA"/>
</dbReference>
<dbReference type="NCBIfam" id="TIGR01536">
    <property type="entry name" value="asn_synth_AEB"/>
    <property type="match status" value="1"/>
</dbReference>
<feature type="binding site" evidence="9">
    <location>
        <position position="97"/>
    </location>
    <ligand>
        <name>L-glutamine</name>
        <dbReference type="ChEBI" id="CHEBI:58359"/>
    </ligand>
</feature>
<dbReference type="Pfam" id="PF00733">
    <property type="entry name" value="Asn_synthase"/>
    <property type="match status" value="1"/>
</dbReference>
<keyword evidence="12" id="KW-0436">Ligase</keyword>
<accession>A0A0S4L8F5</accession>
<comment type="similarity">
    <text evidence="2">Belongs to the asparagine synthetase family.</text>
</comment>
<dbReference type="InterPro" id="IPR029055">
    <property type="entry name" value="Ntn_hydrolases_N"/>
</dbReference>
<dbReference type="InterPro" id="IPR033738">
    <property type="entry name" value="AsnB_N"/>
</dbReference>
<feature type="site" description="Important for beta-aspartyl-AMP intermediate formation" evidence="10">
    <location>
        <position position="369"/>
    </location>
</feature>
<dbReference type="SUPFAM" id="SSF56235">
    <property type="entry name" value="N-terminal nucleophile aminohydrolases (Ntn hydrolases)"/>
    <property type="match status" value="1"/>
</dbReference>
<evidence type="ECO:0000256" key="1">
    <source>
        <dbReference type="ARBA" id="ARBA00005187"/>
    </source>
</evidence>
<comment type="catalytic activity">
    <reaction evidence="7">
        <text>L-aspartate + L-glutamine + ATP + H2O = L-asparagine + L-glutamate + AMP + diphosphate + H(+)</text>
        <dbReference type="Rhea" id="RHEA:12228"/>
        <dbReference type="ChEBI" id="CHEBI:15377"/>
        <dbReference type="ChEBI" id="CHEBI:15378"/>
        <dbReference type="ChEBI" id="CHEBI:29985"/>
        <dbReference type="ChEBI" id="CHEBI:29991"/>
        <dbReference type="ChEBI" id="CHEBI:30616"/>
        <dbReference type="ChEBI" id="CHEBI:33019"/>
        <dbReference type="ChEBI" id="CHEBI:58048"/>
        <dbReference type="ChEBI" id="CHEBI:58359"/>
        <dbReference type="ChEBI" id="CHEBI:456215"/>
        <dbReference type="EC" id="6.3.5.4"/>
    </reaction>
</comment>
<keyword evidence="5 9" id="KW-0067">ATP-binding</keyword>
<keyword evidence="4 9" id="KW-0547">Nucleotide-binding</keyword>
<sequence>MCGIAGVIGYDEAALRTMLTRIRHRGPDHFGTMALPNRRGYLGHVRLSILDLDQRSHQPFLSDCRRYALVFNGEIYNFQELRADLEALGHRFRTTSDTEVLLQWMIRYGTAGLAQLEGMFAFCLADRDEHTLLLVRDQIGEKPLYYSFTTLQGSPRFAFASEIKSLLTLGDVDTSLDRIGLLDYLRFLYTAPPHTLYQGIQELPPGHYFKMRLDDRTAPVLHEYYDVESRLGHPDSISFPEAAERFRRLFSQSVQRRLISDVRVGLFLSAGIDSNAILAAMKDVPLQYPLETFTLEYMGQADESRQAKQIAHGRGLTNETISFTQLDFCTTLDRVVALFDQPFGNSTAIVSDMIAAKAAGSCKVCLVGDGGDELLIGYPRYHALTRFAAMQRWPSLVHRALRGLFMGLPETGATAVSVRRAKQFLCTLGKPMAEAFLDWSTYLDTPALSFASGIADARTDFYRQLLATFTRHQADPMRAAAIVDMKSFVPCNLLQSADRTSMAHSLELRTPFLSTILIHGILGLPSRIKVQKQKKALVTVPYAQDLTAAVVRQPKRPFNPPIRAMLRDNLPVLKEYLLSSTARVNTVLEKRFVRQQVEAFETSRRDNSTFLWGLATLERWLQRAA</sequence>
<evidence type="ECO:0000259" key="11">
    <source>
        <dbReference type="PROSITE" id="PS51278"/>
    </source>
</evidence>
<keyword evidence="6 8" id="KW-0315">Glutamine amidotransferase</keyword>
<evidence type="ECO:0000256" key="7">
    <source>
        <dbReference type="ARBA" id="ARBA00048741"/>
    </source>
</evidence>
<dbReference type="InterPro" id="IPR014729">
    <property type="entry name" value="Rossmann-like_a/b/a_fold"/>
</dbReference>
<dbReference type="Pfam" id="PF13537">
    <property type="entry name" value="GATase_7"/>
    <property type="match status" value="1"/>
</dbReference>
<reference evidence="13" key="1">
    <citation type="submission" date="2015-10" db="EMBL/GenBank/DDBJ databases">
        <authorList>
            <person name="Luecker S."/>
            <person name="Luecker S."/>
        </authorList>
    </citation>
    <scope>NUCLEOTIDE SEQUENCE [LARGE SCALE GENOMIC DNA]</scope>
</reference>
<dbReference type="GO" id="GO:0006529">
    <property type="term" value="P:asparagine biosynthetic process"/>
    <property type="evidence" value="ECO:0007669"/>
    <property type="project" value="UniProtKB-KW"/>
</dbReference>
<gene>
    <name evidence="12" type="ORF">COMA2_10088</name>
</gene>
<feature type="active site" description="For GATase activity" evidence="8">
    <location>
        <position position="2"/>
    </location>
</feature>
<evidence type="ECO:0000256" key="5">
    <source>
        <dbReference type="ARBA" id="ARBA00022840"/>
    </source>
</evidence>
<dbReference type="PANTHER" id="PTHR43284:SF1">
    <property type="entry name" value="ASPARAGINE SYNTHETASE"/>
    <property type="match status" value="1"/>
</dbReference>
<proteinExistence type="inferred from homology"/>
<dbReference type="RefSeq" id="WP_090893647.1">
    <property type="nucleotide sequence ID" value="NZ_CZPZ01000001.1"/>
</dbReference>
<name>A0A0S4L8F5_9BACT</name>
<dbReference type="SUPFAM" id="SSF52402">
    <property type="entry name" value="Adenine nucleotide alpha hydrolases-like"/>
    <property type="match status" value="1"/>
</dbReference>
<keyword evidence="13" id="KW-1185">Reference proteome</keyword>
<dbReference type="InterPro" id="IPR051786">
    <property type="entry name" value="ASN_synthetase/amidase"/>
</dbReference>
<dbReference type="InterPro" id="IPR017932">
    <property type="entry name" value="GATase_2_dom"/>
</dbReference>
<dbReference type="EC" id="6.3.5.4" evidence="3"/>
<evidence type="ECO:0000256" key="9">
    <source>
        <dbReference type="PIRSR" id="PIRSR001589-2"/>
    </source>
</evidence>
<evidence type="ECO:0000313" key="12">
    <source>
        <dbReference type="EMBL" id="CUS31410.1"/>
    </source>
</evidence>
<comment type="pathway">
    <text evidence="1">Amino-acid biosynthesis; L-asparagine biosynthesis; L-asparagine from L-aspartate (L-Gln route): step 1/1.</text>
</comment>
<dbReference type="STRING" id="1742973.COMA2_10088"/>
<keyword evidence="8" id="KW-0028">Amino-acid biosynthesis</keyword>
<feature type="domain" description="Glutamine amidotransferase type-2" evidence="11">
    <location>
        <begin position="2"/>
        <end position="214"/>
    </location>
</feature>
<dbReference type="GO" id="GO:0005829">
    <property type="term" value="C:cytosol"/>
    <property type="evidence" value="ECO:0007669"/>
    <property type="project" value="TreeGrafter"/>
</dbReference>
<evidence type="ECO:0000256" key="3">
    <source>
        <dbReference type="ARBA" id="ARBA00012737"/>
    </source>
</evidence>
<evidence type="ECO:0000256" key="8">
    <source>
        <dbReference type="PIRSR" id="PIRSR001589-1"/>
    </source>
</evidence>
<dbReference type="OrthoDB" id="9763290at2"/>
<dbReference type="GO" id="GO:0005524">
    <property type="term" value="F:ATP binding"/>
    <property type="evidence" value="ECO:0007669"/>
    <property type="project" value="UniProtKB-KW"/>
</dbReference>
<keyword evidence="8" id="KW-0061">Asparagine biosynthesis</keyword>
<dbReference type="Gene3D" id="3.40.50.620">
    <property type="entry name" value="HUPs"/>
    <property type="match status" value="2"/>
</dbReference>
<evidence type="ECO:0000256" key="10">
    <source>
        <dbReference type="PIRSR" id="PIRSR001589-3"/>
    </source>
</evidence>
<dbReference type="PANTHER" id="PTHR43284">
    <property type="entry name" value="ASPARAGINE SYNTHETASE (GLUTAMINE-HYDROLYZING)"/>
    <property type="match status" value="1"/>
</dbReference>
<dbReference type="Proteomes" id="UP000198736">
    <property type="component" value="Unassembled WGS sequence"/>
</dbReference>
<dbReference type="InterPro" id="IPR001962">
    <property type="entry name" value="Asn_synthase"/>
</dbReference>
<dbReference type="PIRSF" id="PIRSF001589">
    <property type="entry name" value="Asn_synthetase_glu-h"/>
    <property type="match status" value="1"/>
</dbReference>
<protein>
    <recommendedName>
        <fullName evidence="3">asparagine synthase (glutamine-hydrolyzing)</fullName>
        <ecNumber evidence="3">6.3.5.4</ecNumber>
    </recommendedName>
</protein>